<keyword evidence="1 8" id="KW-0963">Cytoplasm</keyword>
<dbReference type="InterPro" id="IPR027417">
    <property type="entry name" value="P-loop_NTPase"/>
</dbReference>
<dbReference type="EMBL" id="CP013189">
    <property type="protein sequence ID" value="ALO47305.1"/>
    <property type="molecule type" value="Genomic_DNA"/>
</dbReference>
<dbReference type="PANTHER" id="PTHR43210">
    <property type="entry name" value="DETHIOBIOTIN SYNTHETASE"/>
    <property type="match status" value="1"/>
</dbReference>
<dbReference type="GO" id="GO:0005829">
    <property type="term" value="C:cytosol"/>
    <property type="evidence" value="ECO:0007669"/>
    <property type="project" value="TreeGrafter"/>
</dbReference>
<evidence type="ECO:0000313" key="10">
    <source>
        <dbReference type="Proteomes" id="UP000065641"/>
    </source>
</evidence>
<dbReference type="STRING" id="1249552.PS2015_2673"/>
<evidence type="ECO:0000256" key="7">
    <source>
        <dbReference type="ARBA" id="ARBA00022842"/>
    </source>
</evidence>
<keyword evidence="6 8" id="KW-0067">ATP-binding</keyword>
<gene>
    <name evidence="8" type="primary">bioD</name>
    <name evidence="9" type="ORF">PS2015_2673</name>
</gene>
<evidence type="ECO:0000256" key="3">
    <source>
        <dbReference type="ARBA" id="ARBA00022723"/>
    </source>
</evidence>
<comment type="similarity">
    <text evidence="8">Belongs to the dethiobiotin synthetase family.</text>
</comment>
<comment type="cofactor">
    <cofactor evidence="8">
        <name>Mg(2+)</name>
        <dbReference type="ChEBI" id="CHEBI:18420"/>
    </cofactor>
</comment>
<keyword evidence="7 8" id="KW-0460">Magnesium</keyword>
<dbReference type="Gene3D" id="3.40.50.300">
    <property type="entry name" value="P-loop containing nucleotide triphosphate hydrolases"/>
    <property type="match status" value="1"/>
</dbReference>
<proteinExistence type="inferred from homology"/>
<dbReference type="FunFam" id="3.40.50.300:FF:000292">
    <property type="entry name" value="ATP-dependent dethiobiotin synthetase BioD"/>
    <property type="match status" value="1"/>
</dbReference>
<dbReference type="SUPFAM" id="SSF52540">
    <property type="entry name" value="P-loop containing nucleoside triphosphate hydrolases"/>
    <property type="match status" value="1"/>
</dbReference>
<evidence type="ECO:0000256" key="6">
    <source>
        <dbReference type="ARBA" id="ARBA00022840"/>
    </source>
</evidence>
<keyword evidence="3 8" id="KW-0479">Metal-binding</keyword>
<dbReference type="GO" id="GO:0000287">
    <property type="term" value="F:magnesium ion binding"/>
    <property type="evidence" value="ECO:0007669"/>
    <property type="project" value="UniProtKB-UniRule"/>
</dbReference>
<organism evidence="9 10">
    <name type="scientific">Pseudohongiella spirulinae</name>
    <dbReference type="NCBI Taxonomy" id="1249552"/>
    <lineage>
        <taxon>Bacteria</taxon>
        <taxon>Pseudomonadati</taxon>
        <taxon>Pseudomonadota</taxon>
        <taxon>Gammaproteobacteria</taxon>
        <taxon>Pseudomonadales</taxon>
        <taxon>Pseudohongiellaceae</taxon>
        <taxon>Pseudohongiella</taxon>
    </lineage>
</organism>
<evidence type="ECO:0000256" key="5">
    <source>
        <dbReference type="ARBA" id="ARBA00022756"/>
    </source>
</evidence>
<keyword evidence="10" id="KW-1185">Reference proteome</keyword>
<dbReference type="Pfam" id="PF13500">
    <property type="entry name" value="AAA_26"/>
    <property type="match status" value="1"/>
</dbReference>
<dbReference type="PANTHER" id="PTHR43210:SF5">
    <property type="entry name" value="DETHIOBIOTIN SYNTHETASE"/>
    <property type="match status" value="1"/>
</dbReference>
<keyword evidence="5 8" id="KW-0093">Biotin biosynthesis</keyword>
<dbReference type="KEGG" id="pspi:PS2015_2673"/>
<feature type="binding site" evidence="8">
    <location>
        <position position="44"/>
    </location>
    <ligand>
        <name>substrate</name>
    </ligand>
</feature>
<dbReference type="EC" id="6.3.3.3" evidence="8"/>
<dbReference type="HAMAP" id="MF_00336">
    <property type="entry name" value="BioD"/>
    <property type="match status" value="1"/>
</dbReference>
<name>A0A0S2KGC9_9GAMM</name>
<comment type="subcellular location">
    <subcellularLocation>
        <location evidence="8">Cytoplasm</location>
    </subcellularLocation>
</comment>
<feature type="binding site" evidence="8">
    <location>
        <begin position="119"/>
        <end position="122"/>
    </location>
    <ligand>
        <name>ATP</name>
        <dbReference type="ChEBI" id="CHEBI:30616"/>
    </ligand>
</feature>
<dbReference type="OrthoDB" id="9802097at2"/>
<dbReference type="GO" id="GO:0005524">
    <property type="term" value="F:ATP binding"/>
    <property type="evidence" value="ECO:0007669"/>
    <property type="project" value="UniProtKB-UniRule"/>
</dbReference>
<feature type="binding site" evidence="8">
    <location>
        <position position="57"/>
    </location>
    <ligand>
        <name>ATP</name>
        <dbReference type="ChEBI" id="CHEBI:30616"/>
    </ligand>
</feature>
<comment type="catalytic activity">
    <reaction evidence="8">
        <text>(7R,8S)-7,8-diammoniononanoate + CO2 + ATP = (4R,5S)-dethiobiotin + ADP + phosphate + 3 H(+)</text>
        <dbReference type="Rhea" id="RHEA:15805"/>
        <dbReference type="ChEBI" id="CHEBI:15378"/>
        <dbReference type="ChEBI" id="CHEBI:16526"/>
        <dbReference type="ChEBI" id="CHEBI:30616"/>
        <dbReference type="ChEBI" id="CHEBI:43474"/>
        <dbReference type="ChEBI" id="CHEBI:149469"/>
        <dbReference type="ChEBI" id="CHEBI:149473"/>
        <dbReference type="ChEBI" id="CHEBI:456216"/>
        <dbReference type="EC" id="6.3.3.3"/>
    </reaction>
</comment>
<dbReference type="GO" id="GO:0009102">
    <property type="term" value="P:biotin biosynthetic process"/>
    <property type="evidence" value="ECO:0007669"/>
    <property type="project" value="UniProtKB-UniRule"/>
</dbReference>
<feature type="binding site" evidence="8">
    <location>
        <begin position="208"/>
        <end position="210"/>
    </location>
    <ligand>
        <name>ATP</name>
        <dbReference type="ChEBI" id="CHEBI:30616"/>
    </ligand>
</feature>
<accession>A0A0S2KGC9</accession>
<feature type="binding site" evidence="8">
    <location>
        <begin position="15"/>
        <end position="20"/>
    </location>
    <ligand>
        <name>ATP</name>
        <dbReference type="ChEBI" id="CHEBI:30616"/>
    </ligand>
</feature>
<dbReference type="GO" id="GO:0042803">
    <property type="term" value="F:protein homodimerization activity"/>
    <property type="evidence" value="ECO:0007669"/>
    <property type="project" value="UniProtKB-ARBA"/>
</dbReference>
<comment type="subunit">
    <text evidence="8">Homodimer.</text>
</comment>
<dbReference type="Proteomes" id="UP000065641">
    <property type="component" value="Chromosome"/>
</dbReference>
<sequence>MSLPKAVFVTGTDTEVGKTHVSCALLAAARKAGLQTAAMKPVASGCESTAEGLRNGDALALQAQCSIDLPYEQVNPVALQAAIAPHLAAASEGRQLSLSRLVGMARAVLMARADFTVLEGAGGWRVPLNNREMLSGLALELRLPVVLVVGIRLGCINHALLTAEAIQRDGLQLAGWVANHLGEGSAVDRQNVETLQGMLQAPLLGELPFVPAQSPDETAAYLDLAALAGN</sequence>
<dbReference type="PIRSF" id="PIRSF006755">
    <property type="entry name" value="DTB_synth"/>
    <property type="match status" value="1"/>
</dbReference>
<dbReference type="NCBIfam" id="TIGR00347">
    <property type="entry name" value="bioD"/>
    <property type="match status" value="1"/>
</dbReference>
<dbReference type="AlphaFoldDB" id="A0A0S2KGC9"/>
<evidence type="ECO:0000256" key="8">
    <source>
        <dbReference type="HAMAP-Rule" id="MF_00336"/>
    </source>
</evidence>
<reference evidence="9 10" key="1">
    <citation type="submission" date="2015-11" db="EMBL/GenBank/DDBJ databases">
        <authorList>
            <person name="Zhang Y."/>
            <person name="Guo Z."/>
        </authorList>
    </citation>
    <scope>NUCLEOTIDE SEQUENCE [LARGE SCALE GENOMIC DNA]</scope>
    <source>
        <strain evidence="9 10">KCTC 32221</strain>
    </source>
</reference>
<evidence type="ECO:0000256" key="4">
    <source>
        <dbReference type="ARBA" id="ARBA00022741"/>
    </source>
</evidence>
<dbReference type="UniPathway" id="UPA00078">
    <property type="reaction ID" value="UER00161"/>
</dbReference>
<evidence type="ECO:0000256" key="1">
    <source>
        <dbReference type="ARBA" id="ARBA00022490"/>
    </source>
</evidence>
<comment type="caution">
    <text evidence="8">Lacks conserved residue(s) required for the propagation of feature annotation.</text>
</comment>
<evidence type="ECO:0000256" key="2">
    <source>
        <dbReference type="ARBA" id="ARBA00022598"/>
    </source>
</evidence>
<comment type="pathway">
    <text evidence="8">Cofactor biosynthesis; biotin biosynthesis; biotin from 7,8-diaminononanoate: step 1/2.</text>
</comment>
<feature type="binding site" evidence="8">
    <location>
        <position position="19"/>
    </location>
    <ligand>
        <name>Mg(2+)</name>
        <dbReference type="ChEBI" id="CHEBI:18420"/>
    </ligand>
</feature>
<dbReference type="CDD" id="cd03109">
    <property type="entry name" value="DTBS"/>
    <property type="match status" value="1"/>
</dbReference>
<dbReference type="RefSeq" id="WP_058022706.1">
    <property type="nucleotide sequence ID" value="NZ_CP013189.1"/>
</dbReference>
<dbReference type="InterPro" id="IPR004472">
    <property type="entry name" value="DTB_synth_BioD"/>
</dbReference>
<protein>
    <recommendedName>
        <fullName evidence="8">ATP-dependent dethiobiotin synthetase BioD</fullName>
        <ecNumber evidence="8">6.3.3.3</ecNumber>
    </recommendedName>
    <alternativeName>
        <fullName evidence="8">DTB synthetase</fullName>
        <shortName evidence="8">DTBS</shortName>
    </alternativeName>
    <alternativeName>
        <fullName evidence="8">Dethiobiotin synthase</fullName>
    </alternativeName>
</protein>
<dbReference type="PATRIC" id="fig|1249552.3.peg.2693"/>
<feature type="binding site" evidence="8">
    <location>
        <position position="57"/>
    </location>
    <ligand>
        <name>Mg(2+)</name>
        <dbReference type="ChEBI" id="CHEBI:18420"/>
    </ligand>
</feature>
<feature type="active site" evidence="8">
    <location>
        <position position="40"/>
    </location>
</feature>
<keyword evidence="2 8" id="KW-0436">Ligase</keyword>
<feature type="binding site" evidence="8">
    <location>
        <begin position="179"/>
        <end position="180"/>
    </location>
    <ligand>
        <name>ATP</name>
        <dbReference type="ChEBI" id="CHEBI:30616"/>
    </ligand>
</feature>
<keyword evidence="4 8" id="KW-0547">Nucleotide-binding</keyword>
<dbReference type="GO" id="GO:0004141">
    <property type="term" value="F:dethiobiotin synthase activity"/>
    <property type="evidence" value="ECO:0007669"/>
    <property type="project" value="UniProtKB-UniRule"/>
</dbReference>
<comment type="function">
    <text evidence="8">Catalyzes a mechanistically unusual reaction, the ATP-dependent insertion of CO2 between the N7 and N8 nitrogen atoms of 7,8-diaminopelargonic acid (DAPA, also called 7,8-diammoniononanoate) to form a ureido ring.</text>
</comment>
<feature type="binding site" evidence="8">
    <location>
        <position position="119"/>
    </location>
    <ligand>
        <name>Mg(2+)</name>
        <dbReference type="ChEBI" id="CHEBI:18420"/>
    </ligand>
</feature>
<evidence type="ECO:0000313" key="9">
    <source>
        <dbReference type="EMBL" id="ALO47305.1"/>
    </source>
</evidence>